<dbReference type="EMBL" id="GGEC01088216">
    <property type="protein sequence ID" value="MBX68700.1"/>
    <property type="molecule type" value="Transcribed_RNA"/>
</dbReference>
<sequence>MKCLVSNNKGNLYQGHKSIHSRYLSAKFLSCPSFPSVQM</sequence>
<reference evidence="1" key="1">
    <citation type="submission" date="2018-02" db="EMBL/GenBank/DDBJ databases">
        <title>Rhizophora mucronata_Transcriptome.</title>
        <authorList>
            <person name="Meera S.P."/>
            <person name="Sreeshan A."/>
            <person name="Augustine A."/>
        </authorList>
    </citation>
    <scope>NUCLEOTIDE SEQUENCE</scope>
    <source>
        <tissue evidence="1">Leaf</tissue>
    </source>
</reference>
<evidence type="ECO:0000313" key="1">
    <source>
        <dbReference type="EMBL" id="MBX68700.1"/>
    </source>
</evidence>
<dbReference type="AlphaFoldDB" id="A0A2P2QNV9"/>
<proteinExistence type="predicted"/>
<accession>A0A2P2QNV9</accession>
<organism evidence="1">
    <name type="scientific">Rhizophora mucronata</name>
    <name type="common">Asiatic mangrove</name>
    <dbReference type="NCBI Taxonomy" id="61149"/>
    <lineage>
        <taxon>Eukaryota</taxon>
        <taxon>Viridiplantae</taxon>
        <taxon>Streptophyta</taxon>
        <taxon>Embryophyta</taxon>
        <taxon>Tracheophyta</taxon>
        <taxon>Spermatophyta</taxon>
        <taxon>Magnoliopsida</taxon>
        <taxon>eudicotyledons</taxon>
        <taxon>Gunneridae</taxon>
        <taxon>Pentapetalae</taxon>
        <taxon>rosids</taxon>
        <taxon>fabids</taxon>
        <taxon>Malpighiales</taxon>
        <taxon>Rhizophoraceae</taxon>
        <taxon>Rhizophora</taxon>
    </lineage>
</organism>
<protein>
    <submittedName>
        <fullName evidence="1">Uncharacterized protein</fullName>
    </submittedName>
</protein>
<name>A0A2P2QNV9_RHIMU</name>